<dbReference type="InterPro" id="IPR035979">
    <property type="entry name" value="RBD_domain_sf"/>
</dbReference>
<dbReference type="GO" id="GO:0004386">
    <property type="term" value="F:helicase activity"/>
    <property type="evidence" value="ECO:0007669"/>
    <property type="project" value="UniProtKB-KW"/>
</dbReference>
<dbReference type="Gene3D" id="3.40.50.300">
    <property type="entry name" value="P-loop containing nucleotide triphosphate hydrolases"/>
    <property type="match status" value="2"/>
</dbReference>
<dbReference type="InterPro" id="IPR056245">
    <property type="entry name" value="KH_DEAH11/12"/>
</dbReference>
<evidence type="ECO:0000313" key="13">
    <source>
        <dbReference type="Proteomes" id="UP001174909"/>
    </source>
</evidence>
<dbReference type="SMART" id="SM00847">
    <property type="entry name" value="HA2"/>
    <property type="match status" value="1"/>
</dbReference>
<dbReference type="PANTHER" id="PTHR18934">
    <property type="entry name" value="ATP-DEPENDENT RNA HELICASE"/>
    <property type="match status" value="1"/>
</dbReference>
<dbReference type="Proteomes" id="UP001174909">
    <property type="component" value="Unassembled WGS sequence"/>
</dbReference>
<keyword evidence="6" id="KW-0067">ATP-binding</keyword>
<evidence type="ECO:0000256" key="6">
    <source>
        <dbReference type="ARBA" id="ARBA00022840"/>
    </source>
</evidence>
<evidence type="ECO:0000259" key="10">
    <source>
        <dbReference type="PROSITE" id="PS50089"/>
    </source>
</evidence>
<dbReference type="SUPFAM" id="SSF52540">
    <property type="entry name" value="P-loop containing nucleoside triphosphate hydrolases"/>
    <property type="match status" value="1"/>
</dbReference>
<feature type="domain" description="RING-type" evidence="10">
    <location>
        <begin position="1161"/>
        <end position="1204"/>
    </location>
</feature>
<comment type="caution">
    <text evidence="12">The sequence shown here is derived from an EMBL/GenBank/DDBJ whole genome shotgun (WGS) entry which is preliminary data.</text>
</comment>
<name>A0AA35RZN5_GEOBA</name>
<dbReference type="PANTHER" id="PTHR18934:SF91">
    <property type="entry name" value="PRE-MRNA-SPLICING FACTOR ATP-DEPENDENT RNA HELICASE PRP16"/>
    <property type="match status" value="1"/>
</dbReference>
<evidence type="ECO:0000256" key="7">
    <source>
        <dbReference type="ARBA" id="ARBA00038040"/>
    </source>
</evidence>
<dbReference type="CDD" id="cd18791">
    <property type="entry name" value="SF2_C_RHA"/>
    <property type="match status" value="1"/>
</dbReference>
<dbReference type="InterPro" id="IPR007502">
    <property type="entry name" value="Helicase-assoc_dom"/>
</dbReference>
<dbReference type="InterPro" id="IPR001841">
    <property type="entry name" value="Znf_RING"/>
</dbReference>
<dbReference type="InterPro" id="IPR012677">
    <property type="entry name" value="Nucleotide-bd_a/b_plait_sf"/>
</dbReference>
<dbReference type="GO" id="GO:0005524">
    <property type="term" value="F:ATP binding"/>
    <property type="evidence" value="ECO:0007669"/>
    <property type="project" value="UniProtKB-KW"/>
</dbReference>
<dbReference type="GO" id="GO:0003723">
    <property type="term" value="F:RNA binding"/>
    <property type="evidence" value="ECO:0007669"/>
    <property type="project" value="TreeGrafter"/>
</dbReference>
<evidence type="ECO:0000256" key="1">
    <source>
        <dbReference type="ARBA" id="ARBA00022741"/>
    </source>
</evidence>
<proteinExistence type="inferred from homology"/>
<dbReference type="GO" id="GO:0008270">
    <property type="term" value="F:zinc ion binding"/>
    <property type="evidence" value="ECO:0007669"/>
    <property type="project" value="UniProtKB-KW"/>
</dbReference>
<feature type="non-terminal residue" evidence="12">
    <location>
        <position position="1239"/>
    </location>
</feature>
<feature type="compositionally biased region" description="Acidic residues" evidence="9">
    <location>
        <begin position="832"/>
        <end position="846"/>
    </location>
</feature>
<keyword evidence="2 8" id="KW-0863">Zinc-finger</keyword>
<dbReference type="InterPro" id="IPR048333">
    <property type="entry name" value="HA2_WH"/>
</dbReference>
<evidence type="ECO:0000313" key="12">
    <source>
        <dbReference type="EMBL" id="CAI8019397.1"/>
    </source>
</evidence>
<dbReference type="Gene3D" id="3.30.40.10">
    <property type="entry name" value="Zinc/RING finger domain, C3HC4 (zinc finger)"/>
    <property type="match status" value="1"/>
</dbReference>
<dbReference type="SMART" id="SM00490">
    <property type="entry name" value="HELICc"/>
    <property type="match status" value="1"/>
</dbReference>
<dbReference type="InterPro" id="IPR001650">
    <property type="entry name" value="Helicase_C-like"/>
</dbReference>
<evidence type="ECO:0000256" key="2">
    <source>
        <dbReference type="ARBA" id="ARBA00022771"/>
    </source>
</evidence>
<evidence type="ECO:0000259" key="11">
    <source>
        <dbReference type="PROSITE" id="PS51194"/>
    </source>
</evidence>
<dbReference type="SUPFAM" id="SSF54928">
    <property type="entry name" value="RNA-binding domain, RBD"/>
    <property type="match status" value="1"/>
</dbReference>
<dbReference type="Gene3D" id="3.30.70.330">
    <property type="match status" value="1"/>
</dbReference>
<dbReference type="EMBL" id="CASHTH010001751">
    <property type="protein sequence ID" value="CAI8019397.1"/>
    <property type="molecule type" value="Genomic_DNA"/>
</dbReference>
<dbReference type="Pfam" id="PF04408">
    <property type="entry name" value="WHD_HA2"/>
    <property type="match status" value="1"/>
</dbReference>
<gene>
    <name evidence="12" type="ORF">GBAR_LOCUS11659</name>
</gene>
<protein>
    <submittedName>
        <fullName evidence="12">ATP-dependent RNA helicase DEAH12, chloroplastic</fullName>
    </submittedName>
</protein>
<keyword evidence="2 8" id="KW-0479">Metal-binding</keyword>
<keyword evidence="4 12" id="KW-0347">Helicase</keyword>
<dbReference type="PROSITE" id="PS51194">
    <property type="entry name" value="HELICASE_CTER"/>
    <property type="match status" value="1"/>
</dbReference>
<keyword evidence="3" id="KW-0378">Hydrolase</keyword>
<evidence type="ECO:0000256" key="9">
    <source>
        <dbReference type="SAM" id="MobiDB-lite"/>
    </source>
</evidence>
<evidence type="ECO:0000256" key="3">
    <source>
        <dbReference type="ARBA" id="ARBA00022801"/>
    </source>
</evidence>
<keyword evidence="13" id="KW-1185">Reference proteome</keyword>
<dbReference type="Pfam" id="PF00271">
    <property type="entry name" value="Helicase_C"/>
    <property type="match status" value="1"/>
</dbReference>
<accession>A0AA35RZN5</accession>
<dbReference type="Pfam" id="PF24471">
    <property type="entry name" value="KH_DEAH11"/>
    <property type="match status" value="1"/>
</dbReference>
<organism evidence="12 13">
    <name type="scientific">Geodia barretti</name>
    <name type="common">Barrett's horny sponge</name>
    <dbReference type="NCBI Taxonomy" id="519541"/>
    <lineage>
        <taxon>Eukaryota</taxon>
        <taxon>Metazoa</taxon>
        <taxon>Porifera</taxon>
        <taxon>Demospongiae</taxon>
        <taxon>Heteroscleromorpha</taxon>
        <taxon>Tetractinellida</taxon>
        <taxon>Astrophorina</taxon>
        <taxon>Geodiidae</taxon>
        <taxon>Geodia</taxon>
    </lineage>
</organism>
<evidence type="ECO:0000256" key="5">
    <source>
        <dbReference type="ARBA" id="ARBA00022833"/>
    </source>
</evidence>
<dbReference type="InterPro" id="IPR027417">
    <property type="entry name" value="P-loop_NTPase"/>
</dbReference>
<evidence type="ECO:0000256" key="4">
    <source>
        <dbReference type="ARBA" id="ARBA00022806"/>
    </source>
</evidence>
<comment type="similarity">
    <text evidence="7">Belongs to the DEAD box helicase family. DEAH subfamily. PRP16 sub-subfamily.</text>
</comment>
<dbReference type="SUPFAM" id="SSF57850">
    <property type="entry name" value="RING/U-box"/>
    <property type="match status" value="1"/>
</dbReference>
<keyword evidence="5" id="KW-0862">Zinc</keyword>
<dbReference type="AlphaFoldDB" id="A0AA35RZN5"/>
<reference evidence="12" key="1">
    <citation type="submission" date="2023-03" db="EMBL/GenBank/DDBJ databases">
        <authorList>
            <person name="Steffen K."/>
            <person name="Cardenas P."/>
        </authorList>
    </citation>
    <scope>NUCLEOTIDE SEQUENCE</scope>
</reference>
<evidence type="ECO:0000256" key="8">
    <source>
        <dbReference type="PROSITE-ProRule" id="PRU00175"/>
    </source>
</evidence>
<feature type="region of interest" description="Disordered" evidence="9">
    <location>
        <begin position="829"/>
        <end position="849"/>
    </location>
</feature>
<dbReference type="GO" id="GO:0016787">
    <property type="term" value="F:hydrolase activity"/>
    <property type="evidence" value="ECO:0007669"/>
    <property type="project" value="UniProtKB-KW"/>
</dbReference>
<dbReference type="Gene3D" id="1.20.120.1080">
    <property type="match status" value="1"/>
</dbReference>
<dbReference type="CDD" id="cd00590">
    <property type="entry name" value="RRM_SF"/>
    <property type="match status" value="1"/>
</dbReference>
<dbReference type="PROSITE" id="PS50089">
    <property type="entry name" value="ZF_RING_2"/>
    <property type="match status" value="1"/>
</dbReference>
<dbReference type="InterPro" id="IPR013083">
    <property type="entry name" value="Znf_RING/FYVE/PHD"/>
</dbReference>
<sequence length="1239" mass="141187">MLLAFIKQCLPSRNDLKLVIMSATIEPELFVKYFEKCEKENDVVSTIRVSGRTFPVEVEYDPLHSRVVLSADSDYVMRAVEVVRTIHNKQPPGDILVFLTCAPEIERACKEVEYYLQHEAVVLPLHGKLPPEEQQKVFDESIGRRKVIFSTNVAETSVTIPGVKYVVDTGLSKEMHFDSRKNMDSLEVCMISKSSAEQRKGRAGRVSSGKCYRLYTVDDYASKMPDRSKPEILRIQLSHVVLKMLEFGVPNVLTFDFVEHPDRNALEAAVDTLKSVGAIEDSNLTELGRKMAVLPLQPQLSKVLLDGVSKEVGTEALVSVALSSLSGQVFFRGGTDEMKEESDKKKLHFCHPLGDQMTNLSVYQCWQGVDKSKQRKWCFEQFVNAKSMRVVEDMVKELRHILLKKLKITLSLIVESLDAAECYLGKLYFDAFVNNLAVYLGHQRAGYMTTALRDSSSSFLIFPGSSLNHLGCTPKYVLYEKTLKTSRQFLTQVMSVKQEWIDEAVATGRLTEDPAVTYANHMVLPLHVVCTGPQTLKEMRLKRIEVLETVAVHTGPCTIAPFFDLSPEPKQWGVIRVIAQRKDHDALQLVVASTVGDIQQQYKEQTKEFSLTNEQDWTRAVIGAGGTVQQMIMPYQFRSVIVVSNSESESPEKITSCLQKYGKVKTTKMMRNDANGLRLCVTYSTASEAKRAIKEFDSPTVRLYPQKGQQFTLRLEWERRERATHASLSFDSPQHCNTALMELGFSIAYMGFKIKILLDKYSHNKLFMSSQILCLCEEQSLIEEIRRRVSPNFSLKMGYKKYDNEYPYLQPHGRKNRRPHAQNAYVLHSEDGSEADDSESSSEEDETVNRITEGELKRFKESMEAYIKAIIRVYVEQGTFRVNFVIPREWDIRFRAYVTFDDPDEGYKLLYSDLDQECINEKKLCVSPNLKCLLSFKQEVYTLIFDDLDKARKDLLRRYLKLVYIKVIPPDKKVQNLTRISLTAYDVKVFSVAQRELYEAGQLYTLHCNTTELQEYMLCHDSHKHLQDTKETTSTYICRDPSTMVIKIYGDGKNKEAAKAAIEEKAKQLFSDGALVTDLGLRGEGKAPGLMKHLVTRYGCDLNGMLEFEGVRRITLNPHLHLLSVLATERGLDAIRKCVEEVSVSSQVVQRKMEGEYDFECVACFTTIDEPKEIVRLECCGHAFHTDCIKIQLKPDTLTLPVRCAKEDCSEEFVLKDFENLQKKLKTFRMPVLVSAAIQ</sequence>
<keyword evidence="1" id="KW-0547">Nucleotide-binding</keyword>
<feature type="domain" description="Helicase C-terminal" evidence="11">
    <location>
        <begin position="78"/>
        <end position="248"/>
    </location>
</feature>